<dbReference type="EMBL" id="MNPL01006347">
    <property type="protein sequence ID" value="OQR75457.1"/>
    <property type="molecule type" value="Genomic_DNA"/>
</dbReference>
<feature type="binding site" evidence="4">
    <location>
        <begin position="52"/>
        <end position="53"/>
    </location>
    <ligand>
        <name>phosphate</name>
        <dbReference type="ChEBI" id="CHEBI:43474"/>
    </ligand>
</feature>
<evidence type="ECO:0000313" key="7">
    <source>
        <dbReference type="Proteomes" id="UP000192247"/>
    </source>
</evidence>
<dbReference type="OrthoDB" id="431409at2759"/>
<keyword evidence="2 4" id="KW-0808">Transferase</keyword>
<comment type="caution">
    <text evidence="6">The sequence shown here is derived from an EMBL/GenBank/DDBJ whole genome shotgun (WGS) entry which is preliminary data.</text>
</comment>
<dbReference type="InterPro" id="IPR010044">
    <property type="entry name" value="MTAP"/>
</dbReference>
<organism evidence="6 7">
    <name type="scientific">Tropilaelaps mercedesae</name>
    <dbReference type="NCBI Taxonomy" id="418985"/>
    <lineage>
        <taxon>Eukaryota</taxon>
        <taxon>Metazoa</taxon>
        <taxon>Ecdysozoa</taxon>
        <taxon>Arthropoda</taxon>
        <taxon>Chelicerata</taxon>
        <taxon>Arachnida</taxon>
        <taxon>Acari</taxon>
        <taxon>Parasitiformes</taxon>
        <taxon>Mesostigmata</taxon>
        <taxon>Gamasina</taxon>
        <taxon>Dermanyssoidea</taxon>
        <taxon>Laelapidae</taxon>
        <taxon>Tropilaelaps</taxon>
    </lineage>
</organism>
<dbReference type="GO" id="GO:0017061">
    <property type="term" value="F:S-methyl-5-thioadenosine phosphorylase activity"/>
    <property type="evidence" value="ECO:0007669"/>
    <property type="project" value="UniProtKB-UniRule"/>
</dbReference>
<evidence type="ECO:0000256" key="4">
    <source>
        <dbReference type="HAMAP-Rule" id="MF_03155"/>
    </source>
</evidence>
<dbReference type="GO" id="GO:0005829">
    <property type="term" value="C:cytosol"/>
    <property type="evidence" value="ECO:0007669"/>
    <property type="project" value="TreeGrafter"/>
</dbReference>
<dbReference type="CDD" id="cd09010">
    <property type="entry name" value="MTAP_SsMTAPII_like_MTIP"/>
    <property type="match status" value="1"/>
</dbReference>
<comment type="similarity">
    <text evidence="4">Belongs to the PNP/MTAP phosphorylase family. MTAP subfamily.</text>
</comment>
<evidence type="ECO:0000256" key="2">
    <source>
        <dbReference type="ARBA" id="ARBA00022679"/>
    </source>
</evidence>
<dbReference type="Gene3D" id="3.40.50.1580">
    <property type="entry name" value="Nucleoside phosphorylase domain"/>
    <property type="match status" value="1"/>
</dbReference>
<dbReference type="GO" id="GO:0019509">
    <property type="term" value="P:L-methionine salvage from methylthioadenosine"/>
    <property type="evidence" value="ECO:0007669"/>
    <property type="project" value="UniProtKB-UniRule"/>
</dbReference>
<dbReference type="InterPro" id="IPR000845">
    <property type="entry name" value="Nucleoside_phosphorylase_d"/>
</dbReference>
<reference evidence="6 7" key="1">
    <citation type="journal article" date="2017" name="Gigascience">
        <title>Draft genome of the honey bee ectoparasitic mite, Tropilaelaps mercedesae, is shaped by the parasitic life history.</title>
        <authorList>
            <person name="Dong X."/>
            <person name="Armstrong S.D."/>
            <person name="Xia D."/>
            <person name="Makepeace B.L."/>
            <person name="Darby A.C."/>
            <person name="Kadowaki T."/>
        </authorList>
    </citation>
    <scope>NUCLEOTIDE SEQUENCE [LARGE SCALE GENOMIC DNA]</scope>
    <source>
        <strain evidence="6">Wuxi-XJTLU</strain>
    </source>
</reference>
<protein>
    <recommendedName>
        <fullName evidence="4">S-methyl-5'-thioadenosine phosphorylase</fullName>
        <ecNumber evidence="4">2.4.2.28</ecNumber>
    </recommendedName>
    <alternativeName>
        <fullName evidence="4">5'-methylthioadenosine phosphorylase</fullName>
        <shortName evidence="4">MTA phosphorylase</shortName>
        <shortName evidence="4">MTAP</shortName>
        <shortName evidence="4">MTAPase</shortName>
    </alternativeName>
</protein>
<dbReference type="PROSITE" id="PS01240">
    <property type="entry name" value="PNP_MTAP_2"/>
    <property type="match status" value="1"/>
</dbReference>
<dbReference type="InParanoid" id="A0A1V9XPP1"/>
<evidence type="ECO:0000256" key="1">
    <source>
        <dbReference type="ARBA" id="ARBA00022676"/>
    </source>
</evidence>
<dbReference type="GO" id="GO:0005634">
    <property type="term" value="C:nucleus"/>
    <property type="evidence" value="ECO:0007669"/>
    <property type="project" value="UniProtKB-SubCell"/>
</dbReference>
<dbReference type="FunCoup" id="A0A1V9XPP1">
    <property type="interactions" value="1180"/>
</dbReference>
<dbReference type="InterPro" id="IPR018099">
    <property type="entry name" value="Purine_phosphorylase-2_CS"/>
</dbReference>
<dbReference type="AlphaFoldDB" id="A0A1V9XPP1"/>
<comment type="function">
    <text evidence="4">Catalyzes the reversible phosphorylation of S-methyl-5'-thioadenosine (MTA) to adenine and 5-methylthioribose-1-phosphate. Involved in the breakdown of MTA, a major by-product of polyamine biosynthesis. Responsible for the first step in the methionine salvage pathway after MTA has been generated from S-adenosylmethionine. Has broad substrate specificity with 6-aminopurine nucleosides as preferred substrates.</text>
</comment>
<dbReference type="STRING" id="418985.A0A1V9XPP1"/>
<evidence type="ECO:0000313" key="6">
    <source>
        <dbReference type="EMBL" id="OQR75457.1"/>
    </source>
</evidence>
<feature type="binding site" evidence="4">
    <location>
        <begin position="85"/>
        <end position="86"/>
    </location>
    <ligand>
        <name>phosphate</name>
        <dbReference type="ChEBI" id="CHEBI:43474"/>
    </ligand>
</feature>
<keyword evidence="1 4" id="KW-0328">Glycosyltransferase</keyword>
<dbReference type="GO" id="GO:0006166">
    <property type="term" value="P:purine ribonucleoside salvage"/>
    <property type="evidence" value="ECO:0007669"/>
    <property type="project" value="UniProtKB-KW"/>
</dbReference>
<comment type="pathway">
    <text evidence="4">Amino-acid biosynthesis; L-methionine biosynthesis via salvage pathway; S-methyl-5-thio-alpha-D-ribose 1-phosphate from S-methyl-5'-thioadenosine (phosphorylase route): step 1/1.</text>
</comment>
<dbReference type="SUPFAM" id="SSF53167">
    <property type="entry name" value="Purine and uridine phosphorylases"/>
    <property type="match status" value="1"/>
</dbReference>
<proteinExistence type="inferred from homology"/>
<keyword evidence="3 4" id="KW-0660">Purine salvage</keyword>
<feature type="binding site" evidence="4">
    <location>
        <position position="190"/>
    </location>
    <ligand>
        <name>substrate</name>
    </ligand>
</feature>
<feature type="binding site" evidence="4">
    <location>
        <begin position="214"/>
        <end position="216"/>
    </location>
    <ligand>
        <name>substrate</name>
    </ligand>
</feature>
<feature type="site" description="Important for substrate specificity" evidence="4">
    <location>
        <position position="172"/>
    </location>
</feature>
<name>A0A1V9XPP1_9ACAR</name>
<dbReference type="Proteomes" id="UP000192247">
    <property type="component" value="Unassembled WGS sequence"/>
</dbReference>
<feature type="binding site" evidence="4">
    <location>
        <position position="191"/>
    </location>
    <ligand>
        <name>phosphate</name>
        <dbReference type="ChEBI" id="CHEBI:43474"/>
    </ligand>
</feature>
<dbReference type="EC" id="2.4.2.28" evidence="4"/>
<keyword evidence="7" id="KW-1185">Reference proteome</keyword>
<dbReference type="NCBIfam" id="TIGR01694">
    <property type="entry name" value="MTAP"/>
    <property type="match status" value="1"/>
</dbReference>
<accession>A0A1V9XPP1</accession>
<gene>
    <name evidence="6" type="ORF">BIW11_08413</name>
</gene>
<keyword evidence="4" id="KW-0963">Cytoplasm</keyword>
<comment type="catalytic activity">
    <reaction evidence="4">
        <text>S-methyl-5'-thioadenosine + phosphate = 5-(methylsulfanyl)-alpha-D-ribose 1-phosphate + adenine</text>
        <dbReference type="Rhea" id="RHEA:11852"/>
        <dbReference type="ChEBI" id="CHEBI:16708"/>
        <dbReference type="ChEBI" id="CHEBI:17509"/>
        <dbReference type="ChEBI" id="CHEBI:43474"/>
        <dbReference type="ChEBI" id="CHEBI:58533"/>
        <dbReference type="EC" id="2.4.2.28"/>
    </reaction>
</comment>
<evidence type="ECO:0000259" key="5">
    <source>
        <dbReference type="Pfam" id="PF01048"/>
    </source>
</evidence>
<dbReference type="Pfam" id="PF01048">
    <property type="entry name" value="PNP_UDP_1"/>
    <property type="match status" value="1"/>
</dbReference>
<evidence type="ECO:0000256" key="3">
    <source>
        <dbReference type="ARBA" id="ARBA00022726"/>
    </source>
</evidence>
<dbReference type="PANTHER" id="PTHR42679">
    <property type="entry name" value="S-METHYL-5'-THIOADENOSINE PHOSPHORYLASE"/>
    <property type="match status" value="1"/>
</dbReference>
<feature type="binding site" evidence="4">
    <location>
        <position position="10"/>
    </location>
    <ligand>
        <name>phosphate</name>
        <dbReference type="ChEBI" id="CHEBI:43474"/>
    </ligand>
</feature>
<dbReference type="InterPro" id="IPR035994">
    <property type="entry name" value="Nucleoside_phosphorylase_sf"/>
</dbReference>
<dbReference type="HAMAP" id="MF_01963">
    <property type="entry name" value="MTAP"/>
    <property type="match status" value="1"/>
</dbReference>
<feature type="site" description="Important for substrate specificity" evidence="4">
    <location>
        <position position="225"/>
    </location>
</feature>
<feature type="domain" description="Nucleoside phosphorylase" evidence="5">
    <location>
        <begin position="3"/>
        <end position="247"/>
    </location>
</feature>
<dbReference type="PANTHER" id="PTHR42679:SF2">
    <property type="entry name" value="S-METHYL-5'-THIOADENOSINE PHOSPHORYLASE"/>
    <property type="match status" value="1"/>
</dbReference>
<sequence>MAKIGIIGGSGLERPDLLKQPQEKYVKTPYGEPSDALITGKINEIDVVILSRHGRRHTINPSNVNYRANLFALKLEGCTHILVTTACGSLKEEVRPGNFMTPDSFIDRTHRRTQTFYDGQQGEGRLKGVCHLPMTKPFCEPLSDLLSKTAVELGYVCHPKGVVVCIEGPRFSTRAESAVFRQWGADLVNMTIVPEVVLAQELGIPYAALAIATDYDCWSNDTVDVQKVMATLKKAADEACHILKTVLPKIHAYDWSKINKGLDEQLNIAVMHTDS</sequence>
<comment type="subcellular location">
    <subcellularLocation>
        <location evidence="4">Cytoplasm</location>
    </subcellularLocation>
    <subcellularLocation>
        <location evidence="4">Nucleus</location>
    </subcellularLocation>
</comment>
<dbReference type="UniPathway" id="UPA00904">
    <property type="reaction ID" value="UER00873"/>
</dbReference>
<keyword evidence="4" id="KW-0539">Nucleus</keyword>
<comment type="subunit">
    <text evidence="4">Homotrimer.</text>
</comment>